<reference evidence="1" key="1">
    <citation type="submission" date="2023-07" db="EMBL/GenBank/DDBJ databases">
        <title>Genomic Encyclopedia of Type Strains, Phase IV (KMG-IV): sequencing the most valuable type-strain genomes for metagenomic binning, comparative biology and taxonomic classification.</title>
        <authorList>
            <person name="Goeker M."/>
        </authorList>
    </citation>
    <scope>NUCLEOTIDE SEQUENCE</scope>
    <source>
        <strain evidence="1">DSM 26174</strain>
    </source>
</reference>
<dbReference type="RefSeq" id="WP_309937844.1">
    <property type="nucleotide sequence ID" value="NZ_AP025305.1"/>
</dbReference>
<dbReference type="Pfam" id="PF12864">
    <property type="entry name" value="DUF3822"/>
    <property type="match status" value="1"/>
</dbReference>
<proteinExistence type="predicted"/>
<dbReference type="InterPro" id="IPR024213">
    <property type="entry name" value="DUF3822"/>
</dbReference>
<dbReference type="AlphaFoldDB" id="A0AAE4BPU4"/>
<accession>A0AAE4BPU4</accession>
<gene>
    <name evidence="1" type="ORF">HNQ88_001335</name>
</gene>
<sequence>MTNLAEDKVFKAVKAIKDNKWLEIDDLHHFVLSLQLGERDFQISVIDPRSNRCLLIEDFIFEAPKNEVELVNFLDHLYDDHSLIIAGFWKEVRVNFKNSIFTFVPEEDFIEEQSDKYLQITTDFNPAKHELFHDQLFDGKIINVFAVPTRLVEYFKNRYPAKEIKVYHQNSVLVEGAFRYTSKDNSNRMFLFIDRFVLHVWTINNGSLQFYNRYQINQFDEYIKYISLISKELDISNMIGDIPLWGFVGNKTPHFRQIQRHIPNIMLGQRPDEVKFGYQFDELEENNYFDIVYTGII</sequence>
<dbReference type="EMBL" id="JAVDQD010000001">
    <property type="protein sequence ID" value="MDR6238359.1"/>
    <property type="molecule type" value="Genomic_DNA"/>
</dbReference>
<evidence type="ECO:0000313" key="2">
    <source>
        <dbReference type="Proteomes" id="UP001185092"/>
    </source>
</evidence>
<dbReference type="Gene3D" id="3.30.420.250">
    <property type="match status" value="1"/>
</dbReference>
<organism evidence="1 2">
    <name type="scientific">Aureibacter tunicatorum</name>
    <dbReference type="NCBI Taxonomy" id="866807"/>
    <lineage>
        <taxon>Bacteria</taxon>
        <taxon>Pseudomonadati</taxon>
        <taxon>Bacteroidota</taxon>
        <taxon>Cytophagia</taxon>
        <taxon>Cytophagales</taxon>
        <taxon>Persicobacteraceae</taxon>
        <taxon>Aureibacter</taxon>
    </lineage>
</organism>
<dbReference type="Proteomes" id="UP001185092">
    <property type="component" value="Unassembled WGS sequence"/>
</dbReference>
<evidence type="ECO:0000313" key="1">
    <source>
        <dbReference type="EMBL" id="MDR6238359.1"/>
    </source>
</evidence>
<comment type="caution">
    <text evidence="1">The sequence shown here is derived from an EMBL/GenBank/DDBJ whole genome shotgun (WGS) entry which is preliminary data.</text>
</comment>
<keyword evidence="2" id="KW-1185">Reference proteome</keyword>
<protein>
    <recommendedName>
        <fullName evidence="3">DUF3822 family protein</fullName>
    </recommendedName>
</protein>
<dbReference type="CDD" id="cd24013">
    <property type="entry name" value="ASKHA_ATPase_BT3980-like"/>
    <property type="match status" value="1"/>
</dbReference>
<name>A0AAE4BPU4_9BACT</name>
<evidence type="ECO:0008006" key="3">
    <source>
        <dbReference type="Google" id="ProtNLM"/>
    </source>
</evidence>
<dbReference type="Gene3D" id="3.30.420.260">
    <property type="match status" value="1"/>
</dbReference>